<accession>A0A1J7BCI2</accession>
<keyword evidence="2" id="KW-1185">Reference proteome</keyword>
<dbReference type="EMBL" id="MLCF01000099">
    <property type="protein sequence ID" value="OIV36358.1"/>
    <property type="molecule type" value="Genomic_DNA"/>
</dbReference>
<sequence length="182" mass="19545">MTLLRRLPPAALPLVAVLVAAVLVAVAGCGAPDAPRLSPDDAVRAATRVLTEDCLARRGLPSHPSGARAEQRVSDALFGAGRPQLALTLPTGYTVRAHTDGCLAAANRRLYGDDRRWFRASVVVDNLRPEAEKSGRSLARVRALHRPEIAAYRRMRAHARVQALSVLEGVRTPSTNGKDTPH</sequence>
<dbReference type="STRING" id="1428644.BIV57_16665"/>
<gene>
    <name evidence="1" type="ORF">BIV57_16665</name>
</gene>
<evidence type="ECO:0000313" key="2">
    <source>
        <dbReference type="Proteomes" id="UP000243342"/>
    </source>
</evidence>
<dbReference type="RefSeq" id="WP_071657676.1">
    <property type="nucleotide sequence ID" value="NZ_MLCF01000099.1"/>
</dbReference>
<dbReference type="Proteomes" id="UP000243342">
    <property type="component" value="Unassembled WGS sequence"/>
</dbReference>
<name>A0A1J7BCI2_9ACTN</name>
<evidence type="ECO:0000313" key="1">
    <source>
        <dbReference type="EMBL" id="OIV36358.1"/>
    </source>
</evidence>
<comment type="caution">
    <text evidence="1">The sequence shown here is derived from an EMBL/GenBank/DDBJ whole genome shotgun (WGS) entry which is preliminary data.</text>
</comment>
<protein>
    <recommendedName>
        <fullName evidence="3">Lipoprotein</fullName>
    </recommendedName>
</protein>
<dbReference type="PROSITE" id="PS51257">
    <property type="entry name" value="PROKAR_LIPOPROTEIN"/>
    <property type="match status" value="1"/>
</dbReference>
<reference evidence="1 2" key="1">
    <citation type="submission" date="2016-10" db="EMBL/GenBank/DDBJ databases">
        <title>Genome sequence of Streptomyces gilvigriseus MUSC 26.</title>
        <authorList>
            <person name="Lee L.-H."/>
            <person name="Ser H.-L."/>
        </authorList>
    </citation>
    <scope>NUCLEOTIDE SEQUENCE [LARGE SCALE GENOMIC DNA]</scope>
    <source>
        <strain evidence="1 2">MUSC 26</strain>
    </source>
</reference>
<evidence type="ECO:0008006" key="3">
    <source>
        <dbReference type="Google" id="ProtNLM"/>
    </source>
</evidence>
<proteinExistence type="predicted"/>
<dbReference type="AlphaFoldDB" id="A0A1J7BCI2"/>
<organism evidence="1 2">
    <name type="scientific">Mangrovactinospora gilvigrisea</name>
    <dbReference type="NCBI Taxonomy" id="1428644"/>
    <lineage>
        <taxon>Bacteria</taxon>
        <taxon>Bacillati</taxon>
        <taxon>Actinomycetota</taxon>
        <taxon>Actinomycetes</taxon>
        <taxon>Kitasatosporales</taxon>
        <taxon>Streptomycetaceae</taxon>
        <taxon>Mangrovactinospora</taxon>
    </lineage>
</organism>